<accession>A0A2X0SGH2</accession>
<dbReference type="SUPFAM" id="SSF48452">
    <property type="entry name" value="TPR-like"/>
    <property type="match status" value="1"/>
</dbReference>
<evidence type="ECO:0000256" key="1">
    <source>
        <dbReference type="ARBA" id="ARBA00022670"/>
    </source>
</evidence>
<dbReference type="GO" id="GO:0006508">
    <property type="term" value="P:proteolysis"/>
    <property type="evidence" value="ECO:0007669"/>
    <property type="project" value="UniProtKB-KW"/>
</dbReference>
<dbReference type="PROSITE" id="PS50005">
    <property type="entry name" value="TPR"/>
    <property type="match status" value="4"/>
</dbReference>
<keyword evidence="3" id="KW-0802">TPR repeat</keyword>
<dbReference type="SUPFAM" id="SSF50494">
    <property type="entry name" value="Trypsin-like serine proteases"/>
    <property type="match status" value="1"/>
</dbReference>
<keyword evidence="1" id="KW-0645">Protease</keyword>
<dbReference type="Pfam" id="PF00515">
    <property type="entry name" value="TPR_1"/>
    <property type="match status" value="1"/>
</dbReference>
<keyword evidence="2" id="KW-0378">Hydrolase</keyword>
<dbReference type="Gene3D" id="1.25.40.10">
    <property type="entry name" value="Tetratricopeptide repeat domain"/>
    <property type="match status" value="2"/>
</dbReference>
<dbReference type="InterPro" id="IPR019734">
    <property type="entry name" value="TPR_rpt"/>
</dbReference>
<sequence length="405" mass="45283">MKSRSVYFILTTGLIFCLYSKLAAADTPEQIFEKVSPSVVVVDIFNIQDEYIGQGSGVVIGPGQIITNCHVAKRGKSRQVRQSGKSYSATLQYADPSRDLCQLHAPDLPAPPVELGTTKKLKVGQRVYAVGAPEELELTLSEGLISSLRPHEDSEYIQNSAAISLGSSGGGLFNDQGQLIGITTFYHAEGQNLNFALPVDWINELPQRAQDATLLTKKKKSGLFWLNRVAAMEQNKDWQGMLTFSQQWAKSEPVNADAWFSLGIAHKNLKQYEQAIKAYRTALRFQPEYADAWNNLGNIHNKIKQYEQAVLAYQEALRAEPDFSAAWNNLGIAYGNLKQYRQAISAYQEAVRIEPEKSSFWYNLGEAYFRIGESDKVREVYQSLLKLDMNLASAYSTAFISLLKK</sequence>
<reference evidence="5" key="1">
    <citation type="submission" date="2018-05" db="EMBL/GenBank/DDBJ databases">
        <authorList>
            <person name="Lanie J.A."/>
            <person name="Ng W.-L."/>
            <person name="Kazmierczak K.M."/>
            <person name="Andrzejewski T.M."/>
            <person name="Davidsen T.M."/>
            <person name="Wayne K.J."/>
            <person name="Tettelin H."/>
            <person name="Glass J.I."/>
            <person name="Rusch D."/>
            <person name="Podicherti R."/>
            <person name="Tsui H.-C.T."/>
            <person name="Winkler M.E."/>
        </authorList>
    </citation>
    <scope>NUCLEOTIDE SEQUENCE</scope>
    <source>
        <strain evidence="5">KNB</strain>
    </source>
</reference>
<evidence type="ECO:0000256" key="2">
    <source>
        <dbReference type="ARBA" id="ARBA00022801"/>
    </source>
</evidence>
<dbReference type="EMBL" id="LS423452">
    <property type="protein sequence ID" value="SPS06491.1"/>
    <property type="molecule type" value="Genomic_DNA"/>
</dbReference>
<dbReference type="PANTHER" id="PTHR43343:SF3">
    <property type="entry name" value="PROTEASE DO-LIKE 8, CHLOROPLASTIC"/>
    <property type="match status" value="1"/>
</dbReference>
<organism evidence="5">
    <name type="scientific">Candidatus Nitrotoga fabula</name>
    <dbReference type="NCBI Taxonomy" id="2182327"/>
    <lineage>
        <taxon>Bacteria</taxon>
        <taxon>Pseudomonadati</taxon>
        <taxon>Pseudomonadota</taxon>
        <taxon>Betaproteobacteria</taxon>
        <taxon>Nitrosomonadales</taxon>
        <taxon>Gallionellaceae</taxon>
        <taxon>Candidatus Nitrotoga</taxon>
    </lineage>
</organism>
<dbReference type="AlphaFoldDB" id="A0A2X0SGH2"/>
<evidence type="ECO:0000313" key="5">
    <source>
        <dbReference type="EMBL" id="SPS06491.1"/>
    </source>
</evidence>
<dbReference type="SMART" id="SM00028">
    <property type="entry name" value="TPR"/>
    <property type="match status" value="4"/>
</dbReference>
<dbReference type="InterPro" id="IPR051201">
    <property type="entry name" value="Chloro_Bact_Ser_Proteases"/>
</dbReference>
<feature type="repeat" description="TPR" evidence="3">
    <location>
        <begin position="290"/>
        <end position="323"/>
    </location>
</feature>
<dbReference type="Pfam" id="PF13365">
    <property type="entry name" value="Trypsin_2"/>
    <property type="match status" value="1"/>
</dbReference>
<dbReference type="PROSITE" id="PS50293">
    <property type="entry name" value="TPR_REGION"/>
    <property type="match status" value="3"/>
</dbReference>
<dbReference type="InterPro" id="IPR001940">
    <property type="entry name" value="Peptidase_S1C"/>
</dbReference>
<dbReference type="InterPro" id="IPR011990">
    <property type="entry name" value="TPR-like_helical_dom_sf"/>
</dbReference>
<feature type="signal peptide" evidence="4">
    <location>
        <begin position="1"/>
        <end position="25"/>
    </location>
</feature>
<feature type="chain" id="PRO_5015846447" evidence="4">
    <location>
        <begin position="26"/>
        <end position="405"/>
    </location>
</feature>
<dbReference type="Gene3D" id="2.40.10.120">
    <property type="match status" value="1"/>
</dbReference>
<keyword evidence="4" id="KW-0732">Signal</keyword>
<proteinExistence type="predicted"/>
<dbReference type="PRINTS" id="PR00834">
    <property type="entry name" value="PROTEASES2C"/>
</dbReference>
<feature type="repeat" description="TPR" evidence="3">
    <location>
        <begin position="324"/>
        <end position="357"/>
    </location>
</feature>
<feature type="repeat" description="TPR" evidence="3">
    <location>
        <begin position="358"/>
        <end position="391"/>
    </location>
</feature>
<dbReference type="Pfam" id="PF13181">
    <property type="entry name" value="TPR_8"/>
    <property type="match status" value="1"/>
</dbReference>
<protein>
    <submittedName>
        <fullName evidence="5">Uncharacterized protein</fullName>
    </submittedName>
</protein>
<name>A0A2X0SGH2_9PROT</name>
<dbReference type="PANTHER" id="PTHR43343">
    <property type="entry name" value="PEPTIDASE S12"/>
    <property type="match status" value="1"/>
</dbReference>
<evidence type="ECO:0000256" key="3">
    <source>
        <dbReference type="PROSITE-ProRule" id="PRU00339"/>
    </source>
</evidence>
<dbReference type="InterPro" id="IPR009003">
    <property type="entry name" value="Peptidase_S1_PA"/>
</dbReference>
<gene>
    <name evidence="5" type="ORF">NITFAB_2084</name>
</gene>
<evidence type="ECO:0000256" key="4">
    <source>
        <dbReference type="SAM" id="SignalP"/>
    </source>
</evidence>
<dbReference type="Pfam" id="PF13414">
    <property type="entry name" value="TPR_11"/>
    <property type="match status" value="1"/>
</dbReference>
<feature type="repeat" description="TPR" evidence="3">
    <location>
        <begin position="256"/>
        <end position="289"/>
    </location>
</feature>
<dbReference type="GO" id="GO:0004252">
    <property type="term" value="F:serine-type endopeptidase activity"/>
    <property type="evidence" value="ECO:0007669"/>
    <property type="project" value="InterPro"/>
</dbReference>